<gene>
    <name evidence="2" type="ORF">SARC_04045</name>
</gene>
<reference evidence="2 3" key="1">
    <citation type="submission" date="2011-02" db="EMBL/GenBank/DDBJ databases">
        <title>The Genome Sequence of Sphaeroforma arctica JP610.</title>
        <authorList>
            <consortium name="The Broad Institute Genome Sequencing Platform"/>
            <person name="Russ C."/>
            <person name="Cuomo C."/>
            <person name="Young S.K."/>
            <person name="Zeng Q."/>
            <person name="Gargeya S."/>
            <person name="Alvarado L."/>
            <person name="Berlin A."/>
            <person name="Chapman S.B."/>
            <person name="Chen Z."/>
            <person name="Freedman E."/>
            <person name="Gellesch M."/>
            <person name="Goldberg J."/>
            <person name="Griggs A."/>
            <person name="Gujja S."/>
            <person name="Heilman E."/>
            <person name="Heiman D."/>
            <person name="Howarth C."/>
            <person name="Mehta T."/>
            <person name="Neiman D."/>
            <person name="Pearson M."/>
            <person name="Roberts A."/>
            <person name="Saif S."/>
            <person name="Shea T."/>
            <person name="Shenoy N."/>
            <person name="Sisk P."/>
            <person name="Stolte C."/>
            <person name="Sykes S."/>
            <person name="White J."/>
            <person name="Yandava C."/>
            <person name="Burger G."/>
            <person name="Gray M.W."/>
            <person name="Holland P.W.H."/>
            <person name="King N."/>
            <person name="Lang F.B.F."/>
            <person name="Roger A.J."/>
            <person name="Ruiz-Trillo I."/>
            <person name="Haas B."/>
            <person name="Nusbaum C."/>
            <person name="Birren B."/>
        </authorList>
    </citation>
    <scope>NUCLEOTIDE SEQUENCE [LARGE SCALE GENOMIC DNA]</scope>
    <source>
        <strain evidence="2 3">JP610</strain>
    </source>
</reference>
<dbReference type="EMBL" id="KQ241814">
    <property type="protein sequence ID" value="KNC83715.1"/>
    <property type="molecule type" value="Genomic_DNA"/>
</dbReference>
<dbReference type="RefSeq" id="XP_014157617.1">
    <property type="nucleotide sequence ID" value="XM_014302142.1"/>
</dbReference>
<sequence length="123" mass="12584">MTKSKNKTANTARAANAKDSVVGKTKQKTPPAPPPASEATEVTPTQVAPTLSERKQKKLADSGGSASGGNVTTEPQKPPAKKAKARKGAAGKKGIIGKFNARGSTPCTRIRCAITTSGHVYGT</sequence>
<feature type="compositionally biased region" description="Low complexity" evidence="1">
    <location>
        <begin position="7"/>
        <end position="18"/>
    </location>
</feature>
<evidence type="ECO:0000313" key="2">
    <source>
        <dbReference type="EMBL" id="KNC83715.1"/>
    </source>
</evidence>
<name>A0A0L0G3U3_9EUKA</name>
<dbReference type="GeneID" id="25904549"/>
<proteinExistence type="predicted"/>
<organism evidence="2 3">
    <name type="scientific">Sphaeroforma arctica JP610</name>
    <dbReference type="NCBI Taxonomy" id="667725"/>
    <lineage>
        <taxon>Eukaryota</taxon>
        <taxon>Ichthyosporea</taxon>
        <taxon>Ichthyophonida</taxon>
        <taxon>Sphaeroforma</taxon>
    </lineage>
</organism>
<protein>
    <submittedName>
        <fullName evidence="2">Uncharacterized protein</fullName>
    </submittedName>
</protein>
<feature type="compositionally biased region" description="Basic residues" evidence="1">
    <location>
        <begin position="79"/>
        <end position="90"/>
    </location>
</feature>
<keyword evidence="3" id="KW-1185">Reference proteome</keyword>
<evidence type="ECO:0000313" key="3">
    <source>
        <dbReference type="Proteomes" id="UP000054560"/>
    </source>
</evidence>
<dbReference type="Proteomes" id="UP000054560">
    <property type="component" value="Unassembled WGS sequence"/>
</dbReference>
<dbReference type="AlphaFoldDB" id="A0A0L0G3U3"/>
<accession>A0A0L0G3U3</accession>
<feature type="region of interest" description="Disordered" evidence="1">
    <location>
        <begin position="1"/>
        <end position="102"/>
    </location>
</feature>
<evidence type="ECO:0000256" key="1">
    <source>
        <dbReference type="SAM" id="MobiDB-lite"/>
    </source>
</evidence>